<gene>
    <name evidence="1" type="ORF">LIER_40866</name>
</gene>
<evidence type="ECO:0000313" key="1">
    <source>
        <dbReference type="EMBL" id="GAA0169996.1"/>
    </source>
</evidence>
<reference evidence="1 2" key="1">
    <citation type="submission" date="2024-01" db="EMBL/GenBank/DDBJ databases">
        <title>The complete chloroplast genome sequence of Lithospermum erythrorhizon: insights into the phylogenetic relationship among Boraginaceae species and the maternal lineages of purple gromwells.</title>
        <authorList>
            <person name="Okada T."/>
            <person name="Watanabe K."/>
        </authorList>
    </citation>
    <scope>NUCLEOTIDE SEQUENCE [LARGE SCALE GENOMIC DNA]</scope>
</reference>
<sequence length="87" mass="10158">MATQLPKKLVINGKGGSSFSGLRCGEHRRHYASFYFVFASRPPMVYDFGYDEKEEMMDEDDGEYYETDVVLVEDIRWDAMFQDLKPT</sequence>
<keyword evidence="2" id="KW-1185">Reference proteome</keyword>
<organism evidence="1 2">
    <name type="scientific">Lithospermum erythrorhizon</name>
    <name type="common">Purple gromwell</name>
    <name type="synonym">Lithospermum officinale var. erythrorhizon</name>
    <dbReference type="NCBI Taxonomy" id="34254"/>
    <lineage>
        <taxon>Eukaryota</taxon>
        <taxon>Viridiplantae</taxon>
        <taxon>Streptophyta</taxon>
        <taxon>Embryophyta</taxon>
        <taxon>Tracheophyta</taxon>
        <taxon>Spermatophyta</taxon>
        <taxon>Magnoliopsida</taxon>
        <taxon>eudicotyledons</taxon>
        <taxon>Gunneridae</taxon>
        <taxon>Pentapetalae</taxon>
        <taxon>asterids</taxon>
        <taxon>lamiids</taxon>
        <taxon>Boraginales</taxon>
        <taxon>Boraginaceae</taxon>
        <taxon>Boraginoideae</taxon>
        <taxon>Lithospermeae</taxon>
        <taxon>Lithospermum</taxon>
    </lineage>
</organism>
<dbReference type="AlphaFoldDB" id="A0AAV3R3V1"/>
<name>A0AAV3R3V1_LITER</name>
<accession>A0AAV3R3V1</accession>
<protein>
    <submittedName>
        <fullName evidence="1">Uncharacterized protein</fullName>
    </submittedName>
</protein>
<evidence type="ECO:0000313" key="2">
    <source>
        <dbReference type="Proteomes" id="UP001454036"/>
    </source>
</evidence>
<dbReference type="Proteomes" id="UP001454036">
    <property type="component" value="Unassembled WGS sequence"/>
</dbReference>
<comment type="caution">
    <text evidence="1">The sequence shown here is derived from an EMBL/GenBank/DDBJ whole genome shotgun (WGS) entry which is preliminary data.</text>
</comment>
<proteinExistence type="predicted"/>
<dbReference type="EMBL" id="BAABME010024335">
    <property type="protein sequence ID" value="GAA0169996.1"/>
    <property type="molecule type" value="Genomic_DNA"/>
</dbReference>